<reference evidence="9" key="1">
    <citation type="journal article" date="2021" name="Syst. Appl. Microbiol.">
        <title>Roseomonas hellenica sp. nov., isolated from roots of wild-growing Alkanna tinctoria.</title>
        <authorList>
            <person name="Rat A."/>
            <person name="Naranjo H.D."/>
            <person name="Lebbe L."/>
            <person name="Cnockaert M."/>
            <person name="Krigas N."/>
            <person name="Grigoriadou K."/>
            <person name="Maloupa E."/>
            <person name="Willems A."/>
        </authorList>
    </citation>
    <scope>NUCLEOTIDE SEQUENCE [LARGE SCALE GENOMIC DNA]</scope>
    <source>
        <strain evidence="9">LMG 31159</strain>
    </source>
</reference>
<keyword evidence="4" id="KW-0378">Hydrolase</keyword>
<dbReference type="PANTHER" id="PTHR21666">
    <property type="entry name" value="PEPTIDASE-RELATED"/>
    <property type="match status" value="1"/>
</dbReference>
<dbReference type="InterPro" id="IPR011055">
    <property type="entry name" value="Dup_hybrid_motif"/>
</dbReference>
<evidence type="ECO:0000256" key="2">
    <source>
        <dbReference type="ARBA" id="ARBA00022670"/>
    </source>
</evidence>
<feature type="non-terminal residue" evidence="8">
    <location>
        <position position="1"/>
    </location>
</feature>
<feature type="domain" description="M23ase beta-sheet core" evidence="7">
    <location>
        <begin position="49"/>
        <end position="140"/>
    </location>
</feature>
<keyword evidence="2" id="KW-0645">Protease</keyword>
<evidence type="ECO:0000256" key="6">
    <source>
        <dbReference type="ARBA" id="ARBA00023049"/>
    </source>
</evidence>
<keyword evidence="5" id="KW-0862">Zinc</keyword>
<dbReference type="InterPro" id="IPR016047">
    <property type="entry name" value="M23ase_b-sheet_dom"/>
</dbReference>
<evidence type="ECO:0000256" key="5">
    <source>
        <dbReference type="ARBA" id="ARBA00022833"/>
    </source>
</evidence>
<dbReference type="Pfam" id="PF01551">
    <property type="entry name" value="Peptidase_M23"/>
    <property type="match status" value="1"/>
</dbReference>
<evidence type="ECO:0000313" key="8">
    <source>
        <dbReference type="EMBL" id="MBR0650896.1"/>
    </source>
</evidence>
<gene>
    <name evidence="8" type="ORF">GXW78_14580</name>
</gene>
<dbReference type="RefSeq" id="WP_211869556.1">
    <property type="nucleotide sequence ID" value="NZ_JAAEDI010000014.1"/>
</dbReference>
<protein>
    <submittedName>
        <fullName evidence="8">Peptidoglycan DD-metalloendopeptidase family protein</fullName>
    </submittedName>
</protein>
<keyword evidence="6" id="KW-0482">Metalloprotease</keyword>
<comment type="cofactor">
    <cofactor evidence="1">
        <name>Zn(2+)</name>
        <dbReference type="ChEBI" id="CHEBI:29105"/>
    </cofactor>
</comment>
<dbReference type="PANTHER" id="PTHR21666:SF288">
    <property type="entry name" value="CELL DIVISION PROTEIN YTFB"/>
    <property type="match status" value="1"/>
</dbReference>
<sequence>RAGRPVPEPSPEPAPERAVAAIGRGGRVQPVAGRVLRGFGDSADGGAARGQTIAAPAGARVVSPCAGRAVFSGPFRSYGLLLIVDCAEGHHVVLAGLGRLDAETGARLLAGEPVGVVGQGEGGRGRIYLELRRNGQPVDPQPWLAAARGGSG</sequence>
<comment type="caution">
    <text evidence="8">The sequence shown here is derived from an EMBL/GenBank/DDBJ whole genome shotgun (WGS) entry which is preliminary data.</text>
</comment>
<accession>A0ABS5EIR7</accession>
<dbReference type="InterPro" id="IPR050570">
    <property type="entry name" value="Cell_wall_metabolism_enzyme"/>
</dbReference>
<evidence type="ECO:0000256" key="1">
    <source>
        <dbReference type="ARBA" id="ARBA00001947"/>
    </source>
</evidence>
<evidence type="ECO:0000259" key="7">
    <source>
        <dbReference type="Pfam" id="PF01551"/>
    </source>
</evidence>
<name>A0ABS5EIR7_9PROT</name>
<keyword evidence="3" id="KW-0479">Metal-binding</keyword>
<dbReference type="CDD" id="cd12797">
    <property type="entry name" value="M23_peptidase"/>
    <property type="match status" value="1"/>
</dbReference>
<dbReference type="SUPFAM" id="SSF51261">
    <property type="entry name" value="Duplicated hybrid motif"/>
    <property type="match status" value="1"/>
</dbReference>
<proteinExistence type="predicted"/>
<evidence type="ECO:0000256" key="4">
    <source>
        <dbReference type="ARBA" id="ARBA00022801"/>
    </source>
</evidence>
<dbReference type="EMBL" id="JAAEDI010000014">
    <property type="protein sequence ID" value="MBR0650896.1"/>
    <property type="molecule type" value="Genomic_DNA"/>
</dbReference>
<organism evidence="8 9">
    <name type="scientific">Neoroseomonas terrae</name>
    <dbReference type="NCBI Taxonomy" id="424799"/>
    <lineage>
        <taxon>Bacteria</taxon>
        <taxon>Pseudomonadati</taxon>
        <taxon>Pseudomonadota</taxon>
        <taxon>Alphaproteobacteria</taxon>
        <taxon>Acetobacterales</taxon>
        <taxon>Acetobacteraceae</taxon>
        <taxon>Neoroseomonas</taxon>
    </lineage>
</organism>
<dbReference type="Proteomes" id="UP000698752">
    <property type="component" value="Unassembled WGS sequence"/>
</dbReference>
<dbReference type="Gene3D" id="2.70.70.10">
    <property type="entry name" value="Glucose Permease (Domain IIA)"/>
    <property type="match status" value="1"/>
</dbReference>
<evidence type="ECO:0000256" key="3">
    <source>
        <dbReference type="ARBA" id="ARBA00022723"/>
    </source>
</evidence>
<keyword evidence="9" id="KW-1185">Reference proteome</keyword>
<evidence type="ECO:0000313" key="9">
    <source>
        <dbReference type="Proteomes" id="UP000698752"/>
    </source>
</evidence>